<organism evidence="2 3">
    <name type="scientific">Corchorus olitorius</name>
    <dbReference type="NCBI Taxonomy" id="93759"/>
    <lineage>
        <taxon>Eukaryota</taxon>
        <taxon>Viridiplantae</taxon>
        <taxon>Streptophyta</taxon>
        <taxon>Embryophyta</taxon>
        <taxon>Tracheophyta</taxon>
        <taxon>Spermatophyta</taxon>
        <taxon>Magnoliopsida</taxon>
        <taxon>eudicotyledons</taxon>
        <taxon>Gunneridae</taxon>
        <taxon>Pentapetalae</taxon>
        <taxon>rosids</taxon>
        <taxon>malvids</taxon>
        <taxon>Malvales</taxon>
        <taxon>Malvaceae</taxon>
        <taxon>Grewioideae</taxon>
        <taxon>Apeibeae</taxon>
        <taxon>Corchorus</taxon>
    </lineage>
</organism>
<dbReference type="OrthoDB" id="1912561at2759"/>
<comment type="caution">
    <text evidence="2">The sequence shown here is derived from an EMBL/GenBank/DDBJ whole genome shotgun (WGS) entry which is preliminary data.</text>
</comment>
<dbReference type="STRING" id="93759.A0A1R3GVM6"/>
<accession>A0A1R3GVM6</accession>
<dbReference type="AlphaFoldDB" id="A0A1R3GVM6"/>
<dbReference type="Pfam" id="PF14244">
    <property type="entry name" value="Retrotran_gag_3"/>
    <property type="match status" value="1"/>
</dbReference>
<dbReference type="EMBL" id="AWUE01021470">
    <property type="protein sequence ID" value="OMO62132.1"/>
    <property type="molecule type" value="Genomic_DNA"/>
</dbReference>
<evidence type="ECO:0000313" key="2">
    <source>
        <dbReference type="EMBL" id="OMO62132.1"/>
    </source>
</evidence>
<sequence length="88" mass="9184">MAATSSSAATPVTISATSQLPVKLTATNFASWKALFNALLCGLDLSGYVDGSFPAPPKTIESDGKAVSNPAYSFWRSPTIVVGTRNFN</sequence>
<gene>
    <name evidence="2" type="ORF">COLO4_33214</name>
</gene>
<evidence type="ECO:0000313" key="3">
    <source>
        <dbReference type="Proteomes" id="UP000187203"/>
    </source>
</evidence>
<protein>
    <recommendedName>
        <fullName evidence="1">Retrotransposon Copia-like N-terminal domain-containing protein</fullName>
    </recommendedName>
</protein>
<reference evidence="3" key="1">
    <citation type="submission" date="2013-09" db="EMBL/GenBank/DDBJ databases">
        <title>Corchorus olitorius genome sequencing.</title>
        <authorList>
            <person name="Alam M."/>
            <person name="Haque M.S."/>
            <person name="Islam M.S."/>
            <person name="Emdad E.M."/>
            <person name="Islam M.M."/>
            <person name="Ahmed B."/>
            <person name="Halim A."/>
            <person name="Hossen Q.M.M."/>
            <person name="Hossain M.Z."/>
            <person name="Ahmed R."/>
            <person name="Khan M.M."/>
            <person name="Islam R."/>
            <person name="Rashid M.M."/>
            <person name="Khan S.A."/>
            <person name="Rahman M.S."/>
            <person name="Alam M."/>
            <person name="Yahiya A.S."/>
            <person name="Khan M.S."/>
            <person name="Azam M.S."/>
            <person name="Haque T."/>
            <person name="Lashkar M.Z.H."/>
            <person name="Akhand A.I."/>
            <person name="Morshed G."/>
            <person name="Roy S."/>
            <person name="Uddin K.S."/>
            <person name="Rabeya T."/>
            <person name="Hossain A.S."/>
            <person name="Chowdhury A."/>
            <person name="Snigdha A.R."/>
            <person name="Mortoza M.S."/>
            <person name="Matin S.A."/>
            <person name="Hoque S.M.E."/>
            <person name="Islam M.K."/>
            <person name="Roy D.K."/>
            <person name="Haider R."/>
            <person name="Moosa M.M."/>
            <person name="Elias S.M."/>
            <person name="Hasan A.M."/>
            <person name="Jahan S."/>
            <person name="Shafiuddin M."/>
            <person name="Mahmood N."/>
            <person name="Shommy N.S."/>
        </authorList>
    </citation>
    <scope>NUCLEOTIDE SEQUENCE [LARGE SCALE GENOMIC DNA]</scope>
    <source>
        <strain evidence="3">cv. O-4</strain>
    </source>
</reference>
<dbReference type="Proteomes" id="UP000187203">
    <property type="component" value="Unassembled WGS sequence"/>
</dbReference>
<proteinExistence type="predicted"/>
<dbReference type="InterPro" id="IPR029472">
    <property type="entry name" value="Copia-like_N"/>
</dbReference>
<name>A0A1R3GVM6_9ROSI</name>
<feature type="domain" description="Retrotransposon Copia-like N-terminal" evidence="1">
    <location>
        <begin position="20"/>
        <end position="57"/>
    </location>
</feature>
<keyword evidence="3" id="KW-1185">Reference proteome</keyword>
<evidence type="ECO:0000259" key="1">
    <source>
        <dbReference type="Pfam" id="PF14244"/>
    </source>
</evidence>